<dbReference type="InterPro" id="IPR013223">
    <property type="entry name" value="RNase_B_OB_dom"/>
</dbReference>
<organism evidence="10 11">
    <name type="scientific">Cellvibrio polysaccharolyticus</name>
    <dbReference type="NCBI Taxonomy" id="2082724"/>
    <lineage>
        <taxon>Bacteria</taxon>
        <taxon>Pseudomonadati</taxon>
        <taxon>Pseudomonadota</taxon>
        <taxon>Gammaproteobacteria</taxon>
        <taxon>Cellvibrionales</taxon>
        <taxon>Cellvibrionaceae</taxon>
        <taxon>Cellvibrio</taxon>
    </lineage>
</organism>
<dbReference type="Gene3D" id="2.40.50.140">
    <property type="entry name" value="Nucleic acid-binding proteins"/>
    <property type="match status" value="2"/>
</dbReference>
<evidence type="ECO:0000256" key="5">
    <source>
        <dbReference type="ARBA" id="ARBA00022722"/>
    </source>
</evidence>
<reference evidence="10" key="1">
    <citation type="submission" date="2018-07" db="EMBL/GenBank/DDBJ databases">
        <title>Genome assembly of strain Ka43.</title>
        <authorList>
            <person name="Kukolya J."/>
            <person name="Nagy I."/>
            <person name="Horvath B."/>
            <person name="Toth A."/>
        </authorList>
    </citation>
    <scope>NUCLEOTIDE SEQUENCE</scope>
    <source>
        <strain evidence="10">KB43</strain>
    </source>
</reference>
<gene>
    <name evidence="10" type="ORF">C4F51_08435</name>
</gene>
<dbReference type="InterPro" id="IPR050180">
    <property type="entry name" value="RNR_Ribonuclease"/>
</dbReference>
<keyword evidence="4" id="KW-0963">Cytoplasm</keyword>
<dbReference type="RefSeq" id="WP_193908883.1">
    <property type="nucleotide sequence ID" value="NZ_PRDL01000001.1"/>
</dbReference>
<dbReference type="InterPro" id="IPR003029">
    <property type="entry name" value="S1_domain"/>
</dbReference>
<comment type="subcellular location">
    <subcellularLocation>
        <location evidence="2">Cytoplasm</location>
    </subcellularLocation>
</comment>
<feature type="domain" description="S1 motif" evidence="9">
    <location>
        <begin position="570"/>
        <end position="650"/>
    </location>
</feature>
<keyword evidence="8" id="KW-0694">RNA-binding</keyword>
<dbReference type="GO" id="GO:0006402">
    <property type="term" value="P:mRNA catabolic process"/>
    <property type="evidence" value="ECO:0007669"/>
    <property type="project" value="TreeGrafter"/>
</dbReference>
<dbReference type="PANTHER" id="PTHR23355">
    <property type="entry name" value="RIBONUCLEASE"/>
    <property type="match status" value="1"/>
</dbReference>
<keyword evidence="11" id="KW-1185">Reference proteome</keyword>
<keyword evidence="7" id="KW-0269">Exonuclease</keyword>
<comment type="catalytic activity">
    <reaction evidence="1">
        <text>Exonucleolytic cleavage in the 3'- to 5'-direction to yield nucleoside 5'-phosphates.</text>
        <dbReference type="EC" id="3.1.13.1"/>
    </reaction>
</comment>
<dbReference type="GO" id="GO:0003723">
    <property type="term" value="F:RNA binding"/>
    <property type="evidence" value="ECO:0007669"/>
    <property type="project" value="UniProtKB-KW"/>
</dbReference>
<dbReference type="GO" id="GO:0008859">
    <property type="term" value="F:exoribonuclease II activity"/>
    <property type="evidence" value="ECO:0007669"/>
    <property type="project" value="UniProtKB-EC"/>
</dbReference>
<name>A0A928V1S7_9GAMM</name>
<dbReference type="AlphaFoldDB" id="A0A928V1S7"/>
<evidence type="ECO:0000256" key="8">
    <source>
        <dbReference type="ARBA" id="ARBA00022884"/>
    </source>
</evidence>
<proteinExistence type="predicted"/>
<dbReference type="Pfam" id="PF17876">
    <property type="entry name" value="CSD2"/>
    <property type="match status" value="1"/>
</dbReference>
<keyword evidence="6" id="KW-0378">Hydrolase</keyword>
<protein>
    <recommendedName>
        <fullName evidence="3">exoribonuclease II</fullName>
        <ecNumber evidence="3">3.1.13.1</ecNumber>
    </recommendedName>
</protein>
<dbReference type="SMART" id="SM00316">
    <property type="entry name" value="S1"/>
    <property type="match status" value="2"/>
</dbReference>
<evidence type="ECO:0000259" key="9">
    <source>
        <dbReference type="PROSITE" id="PS50126"/>
    </source>
</evidence>
<dbReference type="InterPro" id="IPR001900">
    <property type="entry name" value="RNase_II/R"/>
</dbReference>
<dbReference type="InterPro" id="IPR004476">
    <property type="entry name" value="RNase_II/RNase_R"/>
</dbReference>
<sequence length="665" mass="75685">MLNNDALQQLSQLKTNLQSSKDIAQGVVRTTTKRFGFIKLDDGREAFVDPEQMLRVLPDDRVEIEVITNKKGQLEARLEKLLHSPMKRFTGRHVLKGNAHFAEPDLPMFTRWLFIPPQERQLSKEGDYLLCEIGRHPFHNQGKAQIKVISNLGKPEDAGIESRYIAARHQLPAEWSDAALQQARDIQGNAAQQLADLADLTHLPFVTIDAENTRDMDDAIHIEALQSGWRLTVAIADPTRYIAAGSPLELAARERANTVYLLGYSISMLPVELAHDTFSLVPEQNRPALICQMDIDANGELNDFSFQEALIRSHFKLSYQNVHEFLEGNSEAIDAPAETHQMLRELHRFAQVRGDYRTTHALVMEEKPDYFYQLNDQKKIERVEKRQRNLAHKLVEEAMLATNISAGLLFKRNPGYGIFSSHIGFRPERVDDVVSLVKEDKPDFYIGDLTQLANFQRLLRTLRLNLDQQDLNAPLQAVLQRMLQAGALSFECPHHFGLGFEAYATMTSPIRRYNDFFNHIAIKRILQGLPPLAKEDTLIEKLQEQIALGRQACRQLELWLCCQYVAQHAGSVHTGIITQINAHGFSARLDDIGVEGYVQLADKDAGIKPTFDPRRFSLTLDGKQYRLDEKVYVMVNSVDADKRRIVLEQVDQETVERLSVWNQLA</sequence>
<keyword evidence="5" id="KW-0540">Nuclease</keyword>
<evidence type="ECO:0000256" key="2">
    <source>
        <dbReference type="ARBA" id="ARBA00004496"/>
    </source>
</evidence>
<dbReference type="GO" id="GO:0005829">
    <property type="term" value="C:cytosol"/>
    <property type="evidence" value="ECO:0007669"/>
    <property type="project" value="TreeGrafter"/>
</dbReference>
<dbReference type="InterPro" id="IPR012340">
    <property type="entry name" value="NA-bd_OB-fold"/>
</dbReference>
<evidence type="ECO:0000256" key="7">
    <source>
        <dbReference type="ARBA" id="ARBA00022839"/>
    </source>
</evidence>
<evidence type="ECO:0000256" key="4">
    <source>
        <dbReference type="ARBA" id="ARBA00022490"/>
    </source>
</evidence>
<evidence type="ECO:0000256" key="3">
    <source>
        <dbReference type="ARBA" id="ARBA00012163"/>
    </source>
</evidence>
<dbReference type="Pfam" id="PF08206">
    <property type="entry name" value="OB_RNB"/>
    <property type="match status" value="1"/>
</dbReference>
<dbReference type="EMBL" id="PRDL01000001">
    <property type="protein sequence ID" value="MBE8717211.1"/>
    <property type="molecule type" value="Genomic_DNA"/>
</dbReference>
<dbReference type="EC" id="3.1.13.1" evidence="3"/>
<evidence type="ECO:0000256" key="6">
    <source>
        <dbReference type="ARBA" id="ARBA00022801"/>
    </source>
</evidence>
<dbReference type="NCBIfam" id="TIGR00358">
    <property type="entry name" value="3_prime_RNase"/>
    <property type="match status" value="1"/>
</dbReference>
<evidence type="ECO:0000256" key="1">
    <source>
        <dbReference type="ARBA" id="ARBA00001849"/>
    </source>
</evidence>
<dbReference type="InterPro" id="IPR040476">
    <property type="entry name" value="CSD2"/>
</dbReference>
<dbReference type="Pfam" id="PF00773">
    <property type="entry name" value="RNB"/>
    <property type="match status" value="1"/>
</dbReference>
<dbReference type="SMART" id="SM00955">
    <property type="entry name" value="RNB"/>
    <property type="match status" value="1"/>
</dbReference>
<dbReference type="PANTHER" id="PTHR23355:SF37">
    <property type="entry name" value="EXORIBONUCLEASE 2"/>
    <property type="match status" value="1"/>
</dbReference>
<dbReference type="SUPFAM" id="SSF50249">
    <property type="entry name" value="Nucleic acid-binding proteins"/>
    <property type="match status" value="3"/>
</dbReference>
<accession>A0A928V1S7</accession>
<evidence type="ECO:0000313" key="10">
    <source>
        <dbReference type="EMBL" id="MBE8717211.1"/>
    </source>
</evidence>
<dbReference type="PROSITE" id="PS50126">
    <property type="entry name" value="S1"/>
    <property type="match status" value="1"/>
</dbReference>
<comment type="caution">
    <text evidence="10">The sequence shown here is derived from an EMBL/GenBank/DDBJ whole genome shotgun (WGS) entry which is preliminary data.</text>
</comment>
<evidence type="ECO:0000313" key="11">
    <source>
        <dbReference type="Proteomes" id="UP000652567"/>
    </source>
</evidence>
<dbReference type="Proteomes" id="UP000652567">
    <property type="component" value="Unassembled WGS sequence"/>
</dbReference>